<dbReference type="PROSITE" id="PS50977">
    <property type="entry name" value="HTH_TETR_2"/>
    <property type="match status" value="1"/>
</dbReference>
<evidence type="ECO:0000313" key="6">
    <source>
        <dbReference type="EMBL" id="TLU61703.1"/>
    </source>
</evidence>
<dbReference type="Gene3D" id="1.10.357.10">
    <property type="entry name" value="Tetracycline Repressor, domain 2"/>
    <property type="match status" value="1"/>
</dbReference>
<keyword evidence="7" id="KW-1185">Reference proteome</keyword>
<dbReference type="GO" id="GO:0003700">
    <property type="term" value="F:DNA-binding transcription factor activity"/>
    <property type="evidence" value="ECO:0007669"/>
    <property type="project" value="TreeGrafter"/>
</dbReference>
<reference evidence="6 7" key="1">
    <citation type="submission" date="2019-05" db="EMBL/GenBank/DDBJ databases">
        <title>Genome sequences of Thalassotalea litorea 1K03283.</title>
        <authorList>
            <person name="Zhang D."/>
        </authorList>
    </citation>
    <scope>NUCLEOTIDE SEQUENCE [LARGE SCALE GENOMIC DNA]</scope>
    <source>
        <strain evidence="6 7">MCCC 1K03283</strain>
    </source>
</reference>
<sequence>MPKVRSKSEEKRQQIYDAATQLFCDNGFAATSMDLVAKNAGVSKQTVYSHFGSKDELFVATITARCEQFLSTSTTSPKDSDPYTTLCQYAEHFLALLLSKEALAIHRICINESMSHPLVSRLFFKAGPERVIAEMRTILDEYKQQNILAIDDVHIAAIQFLSVIKGEIWMHKEYNIEKPISGDQVKVYIQSTVQHFLAGYGYQVS</sequence>
<gene>
    <name evidence="6" type="ORF">FE810_14045</name>
</gene>
<proteinExistence type="predicted"/>
<dbReference type="PANTHER" id="PTHR30055">
    <property type="entry name" value="HTH-TYPE TRANSCRIPTIONAL REGULATOR RUTR"/>
    <property type="match status" value="1"/>
</dbReference>
<dbReference type="InterPro" id="IPR009057">
    <property type="entry name" value="Homeodomain-like_sf"/>
</dbReference>
<dbReference type="Pfam" id="PF00440">
    <property type="entry name" value="TetR_N"/>
    <property type="match status" value="1"/>
</dbReference>
<evidence type="ECO:0000256" key="2">
    <source>
        <dbReference type="ARBA" id="ARBA00023125"/>
    </source>
</evidence>
<evidence type="ECO:0000313" key="7">
    <source>
        <dbReference type="Proteomes" id="UP000307790"/>
    </source>
</evidence>
<keyword evidence="2 4" id="KW-0238">DNA-binding</keyword>
<dbReference type="Proteomes" id="UP000307790">
    <property type="component" value="Unassembled WGS sequence"/>
</dbReference>
<feature type="DNA-binding region" description="H-T-H motif" evidence="4">
    <location>
        <begin position="32"/>
        <end position="51"/>
    </location>
</feature>
<dbReference type="Pfam" id="PF14246">
    <property type="entry name" value="TetR_C_7"/>
    <property type="match status" value="1"/>
</dbReference>
<name>A0A5R9IEA2_9GAMM</name>
<dbReference type="FunFam" id="1.10.10.60:FF:000141">
    <property type="entry name" value="TetR family transcriptional regulator"/>
    <property type="match status" value="1"/>
</dbReference>
<keyword evidence="3" id="KW-0804">Transcription</keyword>
<dbReference type="PRINTS" id="PR00455">
    <property type="entry name" value="HTHTETR"/>
</dbReference>
<evidence type="ECO:0000256" key="4">
    <source>
        <dbReference type="PROSITE-ProRule" id="PRU00335"/>
    </source>
</evidence>
<dbReference type="Gene3D" id="1.10.10.60">
    <property type="entry name" value="Homeodomain-like"/>
    <property type="match status" value="1"/>
</dbReference>
<evidence type="ECO:0000259" key="5">
    <source>
        <dbReference type="PROSITE" id="PS50977"/>
    </source>
</evidence>
<comment type="caution">
    <text evidence="6">The sequence shown here is derived from an EMBL/GenBank/DDBJ whole genome shotgun (WGS) entry which is preliminary data.</text>
</comment>
<evidence type="ECO:0000256" key="1">
    <source>
        <dbReference type="ARBA" id="ARBA00023015"/>
    </source>
</evidence>
<keyword evidence="1" id="KW-0805">Transcription regulation</keyword>
<dbReference type="InterPro" id="IPR039536">
    <property type="entry name" value="TetR_C_Proteobacteria"/>
</dbReference>
<dbReference type="EMBL" id="VCBC01000015">
    <property type="protein sequence ID" value="TLU61703.1"/>
    <property type="molecule type" value="Genomic_DNA"/>
</dbReference>
<evidence type="ECO:0000256" key="3">
    <source>
        <dbReference type="ARBA" id="ARBA00023163"/>
    </source>
</evidence>
<accession>A0A5R9IEA2</accession>
<feature type="domain" description="HTH tetR-type" evidence="5">
    <location>
        <begin position="9"/>
        <end position="69"/>
    </location>
</feature>
<dbReference type="InterPro" id="IPR001647">
    <property type="entry name" value="HTH_TetR"/>
</dbReference>
<dbReference type="SUPFAM" id="SSF46689">
    <property type="entry name" value="Homeodomain-like"/>
    <property type="match status" value="1"/>
</dbReference>
<dbReference type="AlphaFoldDB" id="A0A5R9IEA2"/>
<dbReference type="OrthoDB" id="8535430at2"/>
<dbReference type="GO" id="GO:0000976">
    <property type="term" value="F:transcription cis-regulatory region binding"/>
    <property type="evidence" value="ECO:0007669"/>
    <property type="project" value="TreeGrafter"/>
</dbReference>
<dbReference type="PANTHER" id="PTHR30055:SF146">
    <property type="entry name" value="HTH-TYPE TRANSCRIPTIONAL DUAL REGULATOR CECR"/>
    <property type="match status" value="1"/>
</dbReference>
<dbReference type="InterPro" id="IPR050109">
    <property type="entry name" value="HTH-type_TetR-like_transc_reg"/>
</dbReference>
<protein>
    <submittedName>
        <fullName evidence="6">TetR/AcrR family transcriptional regulator</fullName>
    </submittedName>
</protein>
<organism evidence="6 7">
    <name type="scientific">Thalassotalea litorea</name>
    <dbReference type="NCBI Taxonomy" id="2020715"/>
    <lineage>
        <taxon>Bacteria</taxon>
        <taxon>Pseudomonadati</taxon>
        <taxon>Pseudomonadota</taxon>
        <taxon>Gammaproteobacteria</taxon>
        <taxon>Alteromonadales</taxon>
        <taxon>Colwelliaceae</taxon>
        <taxon>Thalassotalea</taxon>
    </lineage>
</organism>